<dbReference type="InterPro" id="IPR036852">
    <property type="entry name" value="Peptidase_S8/S53_dom_sf"/>
</dbReference>
<dbReference type="SUPFAM" id="SSF52743">
    <property type="entry name" value="Subtilisin-like"/>
    <property type="match status" value="1"/>
</dbReference>
<feature type="active site" description="Charge relay system" evidence="5">
    <location>
        <position position="129"/>
    </location>
</feature>
<feature type="domain" description="Peptidase S8/S53" evidence="7">
    <location>
        <begin position="92"/>
        <end position="310"/>
    </location>
</feature>
<evidence type="ECO:0000256" key="5">
    <source>
        <dbReference type="PROSITE-ProRule" id="PRU01240"/>
    </source>
</evidence>
<keyword evidence="3 5" id="KW-0378">Hydrolase</keyword>
<comment type="caution">
    <text evidence="8">The sequence shown here is derived from an EMBL/GenBank/DDBJ whole genome shotgun (WGS) entry which is preliminary data.</text>
</comment>
<proteinExistence type="inferred from homology"/>
<evidence type="ECO:0000313" key="9">
    <source>
        <dbReference type="Proteomes" id="UP000247409"/>
    </source>
</evidence>
<dbReference type="OrthoDB" id="206201at2759"/>
<dbReference type="PRINTS" id="PR00723">
    <property type="entry name" value="SUBTILISIN"/>
</dbReference>
<feature type="compositionally biased region" description="Basic residues" evidence="6">
    <location>
        <begin position="345"/>
        <end position="363"/>
    </location>
</feature>
<dbReference type="PROSITE" id="PS51892">
    <property type="entry name" value="SUBTILASE"/>
    <property type="match status" value="1"/>
</dbReference>
<keyword evidence="2 5" id="KW-0645">Protease</keyword>
<dbReference type="InterPro" id="IPR000209">
    <property type="entry name" value="Peptidase_S8/S53_dom"/>
</dbReference>
<dbReference type="Proteomes" id="UP000247409">
    <property type="component" value="Unassembled WGS sequence"/>
</dbReference>
<dbReference type="PANTHER" id="PTHR43806:SF11">
    <property type="entry name" value="CEREVISIN-RELATED"/>
    <property type="match status" value="1"/>
</dbReference>
<keyword evidence="9" id="KW-1185">Reference proteome</keyword>
<dbReference type="GO" id="GO:0005615">
    <property type="term" value="C:extracellular space"/>
    <property type="evidence" value="ECO:0007669"/>
    <property type="project" value="TreeGrafter"/>
</dbReference>
<comment type="similarity">
    <text evidence="1 5">Belongs to the peptidase S8 family.</text>
</comment>
<evidence type="ECO:0000259" key="7">
    <source>
        <dbReference type="Pfam" id="PF00082"/>
    </source>
</evidence>
<reference evidence="8 9" key="1">
    <citation type="journal article" date="2018" name="Mol. Biol. Evol.">
        <title>Analysis of the draft genome of the red seaweed Gracilariopsis chorda provides insights into genome size evolution in Rhodophyta.</title>
        <authorList>
            <person name="Lee J."/>
            <person name="Yang E.C."/>
            <person name="Graf L."/>
            <person name="Yang J.H."/>
            <person name="Qiu H."/>
            <person name="Zel Zion U."/>
            <person name="Chan C.X."/>
            <person name="Stephens T.G."/>
            <person name="Weber A.P.M."/>
            <person name="Boo G.H."/>
            <person name="Boo S.M."/>
            <person name="Kim K.M."/>
            <person name="Shin Y."/>
            <person name="Jung M."/>
            <person name="Lee S.J."/>
            <person name="Yim H.S."/>
            <person name="Lee J.H."/>
            <person name="Bhattacharya D."/>
            <person name="Yoon H.S."/>
        </authorList>
    </citation>
    <scope>NUCLEOTIDE SEQUENCE [LARGE SCALE GENOMIC DNA]</scope>
    <source>
        <strain evidence="8 9">SKKU-2015</strain>
        <tissue evidence="8">Whole body</tissue>
    </source>
</reference>
<accession>A0A2V3ISN3</accession>
<dbReference type="PANTHER" id="PTHR43806">
    <property type="entry name" value="PEPTIDASE S8"/>
    <property type="match status" value="1"/>
</dbReference>
<sequence>MKYMGSHYRRKSFQILIIKTIRVALARAGTRPLFIENSSTVRVQAVSYHYQMDGYTVSPPESFRTDLYGIDEVDGGFPRDGLRTCAQKSNNGKNVSIWILDTGCEPSPGGLCADFTGEQVGTCTDNDGHGTAMGQIASDAEFGVAPAATRHCLRVLVDTANGDWTNVLRGLAFVGAQNLKSKGKVINLSLSGPVASNTRSVPVILRELGRMGFFTVGAAGNDRSNACDQIPASFRGDRFFSVQAHDESGNPFSNNNFATSGSDCIDLSAPGVNIRTTPVAIAQDLGENGTSQAAAHVSGAIAVLLSDNREVNMLSLTQNGRLIDNGMERGMSLVDKESLGLSCPQRRKTRKFSSSNRKGHRGY</sequence>
<dbReference type="EMBL" id="NBIV01000082">
    <property type="protein sequence ID" value="PXF44757.1"/>
    <property type="molecule type" value="Genomic_DNA"/>
</dbReference>
<evidence type="ECO:0000256" key="3">
    <source>
        <dbReference type="ARBA" id="ARBA00022801"/>
    </source>
</evidence>
<feature type="active site" description="Charge relay system" evidence="5">
    <location>
        <position position="101"/>
    </location>
</feature>
<name>A0A2V3ISN3_9FLOR</name>
<dbReference type="AlphaFoldDB" id="A0A2V3ISN3"/>
<dbReference type="GO" id="GO:0004252">
    <property type="term" value="F:serine-type endopeptidase activity"/>
    <property type="evidence" value="ECO:0007669"/>
    <property type="project" value="UniProtKB-UniRule"/>
</dbReference>
<gene>
    <name evidence="8" type="ORF">BWQ96_05516</name>
</gene>
<evidence type="ECO:0000256" key="6">
    <source>
        <dbReference type="SAM" id="MobiDB-lite"/>
    </source>
</evidence>
<evidence type="ECO:0000256" key="4">
    <source>
        <dbReference type="ARBA" id="ARBA00022825"/>
    </source>
</evidence>
<dbReference type="Pfam" id="PF00082">
    <property type="entry name" value="Peptidase_S8"/>
    <property type="match status" value="1"/>
</dbReference>
<feature type="active site" description="Charge relay system" evidence="5">
    <location>
        <position position="291"/>
    </location>
</feature>
<protein>
    <submittedName>
        <fullName evidence="8">Proprotein convertase subtilisin/kexin type 9</fullName>
    </submittedName>
</protein>
<keyword evidence="4 5" id="KW-0720">Serine protease</keyword>
<dbReference type="GO" id="GO:0006508">
    <property type="term" value="P:proteolysis"/>
    <property type="evidence" value="ECO:0007669"/>
    <property type="project" value="UniProtKB-KW"/>
</dbReference>
<organism evidence="8 9">
    <name type="scientific">Gracilariopsis chorda</name>
    <dbReference type="NCBI Taxonomy" id="448386"/>
    <lineage>
        <taxon>Eukaryota</taxon>
        <taxon>Rhodophyta</taxon>
        <taxon>Florideophyceae</taxon>
        <taxon>Rhodymeniophycidae</taxon>
        <taxon>Gracilariales</taxon>
        <taxon>Gracilariaceae</taxon>
        <taxon>Gracilariopsis</taxon>
    </lineage>
</organism>
<evidence type="ECO:0000256" key="1">
    <source>
        <dbReference type="ARBA" id="ARBA00011073"/>
    </source>
</evidence>
<dbReference type="InterPro" id="IPR015500">
    <property type="entry name" value="Peptidase_S8_subtilisin-rel"/>
</dbReference>
<dbReference type="STRING" id="448386.A0A2V3ISN3"/>
<feature type="region of interest" description="Disordered" evidence="6">
    <location>
        <begin position="344"/>
        <end position="363"/>
    </location>
</feature>
<evidence type="ECO:0000313" key="8">
    <source>
        <dbReference type="EMBL" id="PXF44757.1"/>
    </source>
</evidence>
<dbReference type="Gene3D" id="3.40.50.200">
    <property type="entry name" value="Peptidase S8/S53 domain"/>
    <property type="match status" value="1"/>
</dbReference>
<dbReference type="InterPro" id="IPR050131">
    <property type="entry name" value="Peptidase_S8_subtilisin-like"/>
</dbReference>
<evidence type="ECO:0000256" key="2">
    <source>
        <dbReference type="ARBA" id="ARBA00022670"/>
    </source>
</evidence>